<evidence type="ECO:0000313" key="3">
    <source>
        <dbReference type="Proteomes" id="UP000485058"/>
    </source>
</evidence>
<dbReference type="Proteomes" id="UP000485058">
    <property type="component" value="Unassembled WGS sequence"/>
</dbReference>
<comment type="caution">
    <text evidence="2">The sequence shown here is derived from an EMBL/GenBank/DDBJ whole genome shotgun (WGS) entry which is preliminary data.</text>
</comment>
<keyword evidence="3" id="KW-1185">Reference proteome</keyword>
<feature type="transmembrane region" description="Helical" evidence="1">
    <location>
        <begin position="62"/>
        <end position="80"/>
    </location>
</feature>
<protein>
    <submittedName>
        <fullName evidence="2">Uncharacterized protein</fullName>
    </submittedName>
</protein>
<evidence type="ECO:0000256" key="1">
    <source>
        <dbReference type="SAM" id="Phobius"/>
    </source>
</evidence>
<reference evidence="2 3" key="1">
    <citation type="submission" date="2020-02" db="EMBL/GenBank/DDBJ databases">
        <title>Draft genome sequence of Haematococcus lacustris strain NIES-144.</title>
        <authorList>
            <person name="Morimoto D."/>
            <person name="Nakagawa S."/>
            <person name="Yoshida T."/>
            <person name="Sawayama S."/>
        </authorList>
    </citation>
    <scope>NUCLEOTIDE SEQUENCE [LARGE SCALE GENOMIC DNA]</scope>
    <source>
        <strain evidence="2 3">NIES-144</strain>
    </source>
</reference>
<dbReference type="EMBL" id="BLLF01004155">
    <property type="protein sequence ID" value="GFH29045.1"/>
    <property type="molecule type" value="Genomic_DNA"/>
</dbReference>
<keyword evidence="1" id="KW-1133">Transmembrane helix</keyword>
<keyword evidence="1" id="KW-0812">Transmembrane</keyword>
<proteinExistence type="predicted"/>
<keyword evidence="1" id="KW-0472">Membrane</keyword>
<feature type="transmembrane region" description="Helical" evidence="1">
    <location>
        <begin position="33"/>
        <end position="56"/>
    </location>
</feature>
<feature type="non-terminal residue" evidence="2">
    <location>
        <position position="1"/>
    </location>
</feature>
<evidence type="ECO:0000313" key="2">
    <source>
        <dbReference type="EMBL" id="GFH29045.1"/>
    </source>
</evidence>
<name>A0A6A0A8U6_HAELA</name>
<feature type="non-terminal residue" evidence="2">
    <location>
        <position position="110"/>
    </location>
</feature>
<dbReference type="AlphaFoldDB" id="A0A6A0A8U6"/>
<gene>
    <name evidence="2" type="ORF">HaLaN_27637</name>
</gene>
<organism evidence="2 3">
    <name type="scientific">Haematococcus lacustris</name>
    <name type="common">Green alga</name>
    <name type="synonym">Haematococcus pluvialis</name>
    <dbReference type="NCBI Taxonomy" id="44745"/>
    <lineage>
        <taxon>Eukaryota</taxon>
        <taxon>Viridiplantae</taxon>
        <taxon>Chlorophyta</taxon>
        <taxon>core chlorophytes</taxon>
        <taxon>Chlorophyceae</taxon>
        <taxon>CS clade</taxon>
        <taxon>Chlamydomonadales</taxon>
        <taxon>Haematococcaceae</taxon>
        <taxon>Haematococcus</taxon>
    </lineage>
</organism>
<accession>A0A6A0A8U6</accession>
<sequence>MPAGWNRAPAPSTSKPLQTSTAAAAWTAALRQALVAALCVSLAYAISGVPFIPYTWRLLTSSVLYGAAILTGIRAVNTAYRWHADRGARMSQAKLASSQRKLLGLPPVAP</sequence>